<feature type="domain" description="UvrC family homology region profile" evidence="3">
    <location>
        <begin position="273"/>
        <end position="370"/>
    </location>
</feature>
<organism evidence="4 5">
    <name type="scientific">Candidatus Nealsonbacteria bacterium CG_4_9_14_3_um_filter_37_29</name>
    <dbReference type="NCBI Taxonomy" id="1974696"/>
    <lineage>
        <taxon>Bacteria</taxon>
        <taxon>Candidatus Nealsoniibacteriota</taxon>
    </lineage>
</organism>
<dbReference type="PROSITE" id="PS50164">
    <property type="entry name" value="GIY_YIG"/>
    <property type="match status" value="1"/>
</dbReference>
<feature type="domain" description="GIY-YIG" evidence="2">
    <location>
        <begin position="17"/>
        <end position="84"/>
    </location>
</feature>
<evidence type="ECO:0000313" key="5">
    <source>
        <dbReference type="Proteomes" id="UP000230178"/>
    </source>
</evidence>
<dbReference type="AlphaFoldDB" id="A0A2M7Z2W7"/>
<accession>A0A2M7Z2W7</accession>
<evidence type="ECO:0008006" key="6">
    <source>
        <dbReference type="Google" id="ProtNLM"/>
    </source>
</evidence>
<dbReference type="PROSITE" id="PS50151">
    <property type="entry name" value="UVR"/>
    <property type="match status" value="1"/>
</dbReference>
<dbReference type="CDD" id="cd10434">
    <property type="entry name" value="GIY-YIG_UvrC_Cho"/>
    <property type="match status" value="1"/>
</dbReference>
<dbReference type="Pfam" id="PF01541">
    <property type="entry name" value="GIY-YIG"/>
    <property type="match status" value="1"/>
</dbReference>
<dbReference type="InterPro" id="IPR047296">
    <property type="entry name" value="GIY-YIG_UvrC_Cho"/>
</dbReference>
<dbReference type="Gene3D" id="3.30.420.340">
    <property type="entry name" value="UvrC, RNAse H endonuclease domain"/>
    <property type="match status" value="1"/>
</dbReference>
<dbReference type="InterPro" id="IPR038476">
    <property type="entry name" value="UvrC_RNase_H_dom_sf"/>
</dbReference>
<dbReference type="Proteomes" id="UP000230178">
    <property type="component" value="Unassembled WGS sequence"/>
</dbReference>
<gene>
    <name evidence="4" type="ORF">CO146_02710</name>
</gene>
<dbReference type="Pfam" id="PF08459">
    <property type="entry name" value="UvrC_RNaseH_dom"/>
    <property type="match status" value="1"/>
</dbReference>
<dbReference type="GO" id="GO:0009380">
    <property type="term" value="C:excinuclease repair complex"/>
    <property type="evidence" value="ECO:0007669"/>
    <property type="project" value="TreeGrafter"/>
</dbReference>
<dbReference type="InterPro" id="IPR001943">
    <property type="entry name" value="UVR_dom"/>
</dbReference>
<dbReference type="Pfam" id="PF02151">
    <property type="entry name" value="UVR"/>
    <property type="match status" value="1"/>
</dbReference>
<reference evidence="5" key="1">
    <citation type="submission" date="2017-09" db="EMBL/GenBank/DDBJ databases">
        <title>Depth-based differentiation of microbial function through sediment-hosted aquifers and enrichment of novel symbionts in the deep terrestrial subsurface.</title>
        <authorList>
            <person name="Probst A.J."/>
            <person name="Ladd B."/>
            <person name="Jarett J.K."/>
            <person name="Geller-Mcgrath D.E."/>
            <person name="Sieber C.M.K."/>
            <person name="Emerson J.B."/>
            <person name="Anantharaman K."/>
            <person name="Thomas B.C."/>
            <person name="Malmstrom R."/>
            <person name="Stieglmeier M."/>
            <person name="Klingl A."/>
            <person name="Woyke T."/>
            <person name="Ryan C.M."/>
            <person name="Banfield J.F."/>
        </authorList>
    </citation>
    <scope>NUCLEOTIDE SEQUENCE [LARGE SCALE GENOMIC DNA]</scope>
</reference>
<dbReference type="SUPFAM" id="SSF46600">
    <property type="entry name" value="C-terminal UvrC-binding domain of UvrB"/>
    <property type="match status" value="1"/>
</dbReference>
<dbReference type="Gene3D" id="3.40.1440.10">
    <property type="entry name" value="GIY-YIG endonuclease"/>
    <property type="match status" value="1"/>
</dbReference>
<dbReference type="GO" id="GO:0009381">
    <property type="term" value="F:excinuclease ABC activity"/>
    <property type="evidence" value="ECO:0007669"/>
    <property type="project" value="InterPro"/>
</dbReference>
<dbReference type="PANTHER" id="PTHR30562:SF1">
    <property type="entry name" value="UVRABC SYSTEM PROTEIN C"/>
    <property type="match status" value="1"/>
</dbReference>
<evidence type="ECO:0000259" key="3">
    <source>
        <dbReference type="PROSITE" id="PS50165"/>
    </source>
</evidence>
<dbReference type="PROSITE" id="PS50165">
    <property type="entry name" value="UVRC"/>
    <property type="match status" value="1"/>
</dbReference>
<name>A0A2M7Z2W7_9BACT</name>
<dbReference type="InterPro" id="IPR001162">
    <property type="entry name" value="UvrC_RNase_H_dom"/>
</dbReference>
<dbReference type="InterPro" id="IPR000305">
    <property type="entry name" value="GIY-YIG_endonuc"/>
</dbReference>
<protein>
    <recommendedName>
        <fullName evidence="6">Excinuclease ABC subunit C</fullName>
    </recommendedName>
</protein>
<dbReference type="PANTHER" id="PTHR30562">
    <property type="entry name" value="UVRC/OXIDOREDUCTASE"/>
    <property type="match status" value="1"/>
</dbReference>
<feature type="domain" description="UVR" evidence="1">
    <location>
        <begin position="199"/>
        <end position="234"/>
    </location>
</feature>
<dbReference type="InterPro" id="IPR036876">
    <property type="entry name" value="UVR_dom_sf"/>
</dbReference>
<evidence type="ECO:0000259" key="1">
    <source>
        <dbReference type="PROSITE" id="PS50151"/>
    </source>
</evidence>
<sequence length="438" mass="51026">MSEFRFIPKKKIEKLPKNSGVYCFRDGRKILYIGKAANIRERVKQHKDLIRLATKVAFIKTDSEIEALILEANLIKKYQPKYNVVWRDDKNYFFVGITREDFPQVFWTHQMKLKPNYVGPFVDGKALKETLKVLRRVFPYRSCRVIPKRACLWYHLGYCPAPCLLRSKILEVPEIKEKIKREIQTNANSLFEIIKGRKSRVLRNLKKEMKKMSASQDFERAAKIRDQIKSLEKVLAHAKIFKEITGPQISLPSNSEGRRRKSIFFALWYQIEEQLKKLLKIKDKISRIEAYDVSNIQGQEATGSMVTFINGLPDKNFYRKFKIKVAGKPNDVAMIKECLTRRLNHPEWGFPDLILIDGGIAQLNVALSTLPTPGVGKLKVMALAKKKNELFIEERKKPILLKSLPREVFNLILQLRDEAHRFAISYHKKLREKTLLGD</sequence>
<dbReference type="EMBL" id="PFVS01000108">
    <property type="protein sequence ID" value="PJA82645.1"/>
    <property type="molecule type" value="Genomic_DNA"/>
</dbReference>
<proteinExistence type="predicted"/>
<dbReference type="Gene3D" id="4.10.860.10">
    <property type="entry name" value="UVR domain"/>
    <property type="match status" value="1"/>
</dbReference>
<dbReference type="SUPFAM" id="SSF82771">
    <property type="entry name" value="GIY-YIG endonuclease"/>
    <property type="match status" value="1"/>
</dbReference>
<dbReference type="InterPro" id="IPR035901">
    <property type="entry name" value="GIY-YIG_endonuc_sf"/>
</dbReference>
<evidence type="ECO:0000313" key="4">
    <source>
        <dbReference type="EMBL" id="PJA82645.1"/>
    </source>
</evidence>
<dbReference type="InterPro" id="IPR050066">
    <property type="entry name" value="UvrABC_protein_C"/>
</dbReference>
<comment type="caution">
    <text evidence="4">The sequence shown here is derived from an EMBL/GenBank/DDBJ whole genome shotgun (WGS) entry which is preliminary data.</text>
</comment>
<dbReference type="GO" id="GO:0006289">
    <property type="term" value="P:nucleotide-excision repair"/>
    <property type="evidence" value="ECO:0007669"/>
    <property type="project" value="InterPro"/>
</dbReference>
<dbReference type="SMART" id="SM00465">
    <property type="entry name" value="GIYc"/>
    <property type="match status" value="1"/>
</dbReference>
<evidence type="ECO:0000259" key="2">
    <source>
        <dbReference type="PROSITE" id="PS50164"/>
    </source>
</evidence>